<dbReference type="InterPro" id="IPR002110">
    <property type="entry name" value="Ankyrin_rpt"/>
</dbReference>
<comment type="pathway">
    <text evidence="2">Protein modification; protein ubiquitination.</text>
</comment>
<organism evidence="14 15">
    <name type="scientific">Limulus polyphemus</name>
    <name type="common">Atlantic horseshoe crab</name>
    <dbReference type="NCBI Taxonomy" id="6850"/>
    <lineage>
        <taxon>Eukaryota</taxon>
        <taxon>Metazoa</taxon>
        <taxon>Ecdysozoa</taxon>
        <taxon>Arthropoda</taxon>
        <taxon>Chelicerata</taxon>
        <taxon>Merostomata</taxon>
        <taxon>Xiphosura</taxon>
        <taxon>Limulidae</taxon>
        <taxon>Limulus</taxon>
    </lineage>
</organism>
<feature type="repeat" description="ANK" evidence="12">
    <location>
        <begin position="91"/>
        <end position="123"/>
    </location>
</feature>
<evidence type="ECO:0000256" key="8">
    <source>
        <dbReference type="ARBA" id="ARBA00023043"/>
    </source>
</evidence>
<evidence type="ECO:0000256" key="10">
    <source>
        <dbReference type="ARBA" id="ARBA00038500"/>
    </source>
</evidence>
<dbReference type="GeneID" id="106472460"/>
<dbReference type="PROSITE" id="PS50088">
    <property type="entry name" value="ANK_REPEAT"/>
    <property type="match status" value="4"/>
</dbReference>
<dbReference type="SUPFAM" id="SSF48403">
    <property type="entry name" value="Ankyrin repeat"/>
    <property type="match status" value="2"/>
</dbReference>
<evidence type="ECO:0000256" key="7">
    <source>
        <dbReference type="ARBA" id="ARBA00023028"/>
    </source>
</evidence>
<evidence type="ECO:0000256" key="3">
    <source>
        <dbReference type="ARBA" id="ARBA00022483"/>
    </source>
</evidence>
<dbReference type="InterPro" id="IPR036770">
    <property type="entry name" value="Ankyrin_rpt-contain_sf"/>
</dbReference>
<feature type="repeat" description="ANK" evidence="12">
    <location>
        <begin position="190"/>
        <end position="217"/>
    </location>
</feature>
<accession>A0ABM1BTW8</accession>
<keyword evidence="7" id="KW-0528">Neurotoxin</keyword>
<evidence type="ECO:0000256" key="9">
    <source>
        <dbReference type="ARBA" id="ARBA00023298"/>
    </source>
</evidence>
<evidence type="ECO:0000256" key="5">
    <source>
        <dbReference type="ARBA" id="ARBA00022737"/>
    </source>
</evidence>
<protein>
    <recommendedName>
        <fullName evidence="11">Protein fem-1 homolog B</fullName>
    </recommendedName>
</protein>
<feature type="coiled-coil region" evidence="13">
    <location>
        <begin position="409"/>
        <end position="440"/>
    </location>
</feature>
<keyword evidence="9" id="KW-1053">Target membrane</keyword>
<feature type="repeat" description="ANK" evidence="12">
    <location>
        <begin position="124"/>
        <end position="156"/>
    </location>
</feature>
<keyword evidence="14" id="KW-1185">Reference proteome</keyword>
<proteinExistence type="inferred from homology"/>
<dbReference type="Gene3D" id="1.25.40.20">
    <property type="entry name" value="Ankyrin repeat-containing domain"/>
    <property type="match status" value="3"/>
</dbReference>
<comment type="similarity">
    <text evidence="10">Belongs to the fem-1 family.</text>
</comment>
<evidence type="ECO:0000256" key="1">
    <source>
        <dbReference type="ARBA" id="ARBA00004175"/>
    </source>
</evidence>
<dbReference type="PANTHER" id="PTHR24173">
    <property type="entry name" value="ANKYRIN REPEAT CONTAINING"/>
    <property type="match status" value="1"/>
</dbReference>
<dbReference type="PANTHER" id="PTHR24173:SF78">
    <property type="entry name" value="PROTEIN FEM-1 HOMOLOG B"/>
    <property type="match status" value="1"/>
</dbReference>
<keyword evidence="3" id="KW-0268">Exocytosis</keyword>
<reference evidence="15" key="1">
    <citation type="submission" date="2025-08" db="UniProtKB">
        <authorList>
            <consortium name="RefSeq"/>
        </authorList>
    </citation>
    <scope>IDENTIFICATION</scope>
    <source>
        <tissue evidence="15">Muscle</tissue>
    </source>
</reference>
<evidence type="ECO:0000256" key="2">
    <source>
        <dbReference type="ARBA" id="ARBA00004906"/>
    </source>
</evidence>
<comment type="subcellular location">
    <subcellularLocation>
        <location evidence="1">Target cell membrane</location>
    </subcellularLocation>
</comment>
<keyword evidence="8 12" id="KW-0040">ANK repeat</keyword>
<dbReference type="PROSITE" id="PS50297">
    <property type="entry name" value="ANK_REP_REGION"/>
    <property type="match status" value="4"/>
</dbReference>
<evidence type="ECO:0000256" key="6">
    <source>
        <dbReference type="ARBA" id="ARBA00022786"/>
    </source>
</evidence>
<feature type="repeat" description="ANK" evidence="12">
    <location>
        <begin position="157"/>
        <end position="189"/>
    </location>
</feature>
<evidence type="ECO:0000256" key="12">
    <source>
        <dbReference type="PROSITE-ProRule" id="PRU00023"/>
    </source>
</evidence>
<dbReference type="Proteomes" id="UP000694941">
    <property type="component" value="Unplaced"/>
</dbReference>
<keyword evidence="13" id="KW-0175">Coiled coil</keyword>
<keyword evidence="4" id="KW-1052">Target cell membrane</keyword>
<gene>
    <name evidence="15" type="primary">LOC106472460</name>
</gene>
<evidence type="ECO:0000313" key="15">
    <source>
        <dbReference type="RefSeq" id="XP_013788566.1"/>
    </source>
</evidence>
<dbReference type="Pfam" id="PF00023">
    <property type="entry name" value="Ank"/>
    <property type="match status" value="1"/>
</dbReference>
<dbReference type="Pfam" id="PF12796">
    <property type="entry name" value="Ank_2"/>
    <property type="match status" value="2"/>
</dbReference>
<evidence type="ECO:0000256" key="4">
    <source>
        <dbReference type="ARBA" id="ARBA00022537"/>
    </source>
</evidence>
<evidence type="ECO:0000256" key="13">
    <source>
        <dbReference type="SAM" id="Coils"/>
    </source>
</evidence>
<keyword evidence="9" id="KW-0472">Membrane</keyword>
<keyword evidence="7" id="KW-0638">Presynaptic neurotoxin</keyword>
<evidence type="ECO:0000256" key="11">
    <source>
        <dbReference type="ARBA" id="ARBA00072197"/>
    </source>
</evidence>
<keyword evidence="5" id="KW-0677">Repeat</keyword>
<keyword evidence="6" id="KW-0833">Ubl conjugation pathway</keyword>
<name>A0ABM1BTW8_LIMPO</name>
<dbReference type="PRINTS" id="PR01415">
    <property type="entry name" value="ANKYRIN"/>
</dbReference>
<sequence>MNEARESLRLRVYYASRDGMAITLYALLAEEPVETWPLYLDYLVEEEGQKCTPLIIAAKNGHDKVVKMLLSKFNPDIEKEGTVQFDGYVIEGATPLWCAAGAGFLNVVKTLVKHGANVNHPTRTNSTPLRAACFDGRLDIVRFLVENSADIHIANKYNNTCLMIAAYKGHLDVVSYLLKKGADPDAHAHCGATSLHFAAEHGHLDVVKELLKGGANVKKNVVGMIPVMAAAERTKDEVVEYFITQPWCTKMEQIDALELLGASYANDKDNYNLEKAYNYLERAMKVRYEDPDNIISKPITTPIPAYDNRVESHDCTTLRALQHDPNALHMESLVIRERILGSQNPEVPHPVIFRGAVFADSARFDRCIQLWQHALRLRHQSHVTGVRKDLLRFAQVFSQMLHIGVEISIEQVEEVLDIAVRELERNVENLKSCEKNMQAQYLEELDDNIHTVLYLLVITTKLLKKCTKEEEYRISQIVYRLNQTSVTTQNGSTLLHLTVNSETHVDEFHTKNVCKFPCAATSKLLIQCGADVNAMDKERNTPLHIIVGYQNPITDFLTFHSIITALIEACAHMDAMNNSGETPFDAATTGVAEVILRTQAKLSLKCMAAKAVKKFNLNYEQHVPHTLLSFIEMHGVPCKPKLGVD</sequence>
<dbReference type="SMART" id="SM00248">
    <property type="entry name" value="ANK"/>
    <property type="match status" value="8"/>
</dbReference>
<evidence type="ECO:0000313" key="14">
    <source>
        <dbReference type="Proteomes" id="UP000694941"/>
    </source>
</evidence>
<keyword evidence="7" id="KW-0800">Toxin</keyword>
<dbReference type="RefSeq" id="XP_013788566.1">
    <property type="nucleotide sequence ID" value="XM_013933112.2"/>
</dbReference>